<proteinExistence type="predicted"/>
<accession>A0A9D5GY56</accession>
<gene>
    <name evidence="1" type="ORF">KIW84_013686</name>
</gene>
<protein>
    <submittedName>
        <fullName evidence="1">Uncharacterized protein</fullName>
    </submittedName>
</protein>
<dbReference type="EMBL" id="JAMSHJ010000001">
    <property type="protein sequence ID" value="KAI5445545.1"/>
    <property type="molecule type" value="Genomic_DNA"/>
</dbReference>
<dbReference type="AlphaFoldDB" id="A0A9D5GY56"/>
<dbReference type="Gramene" id="Psat01G0368600-T1">
    <property type="protein sequence ID" value="KAI5445545.1"/>
    <property type="gene ID" value="KIW84_013686"/>
</dbReference>
<dbReference type="Proteomes" id="UP001058974">
    <property type="component" value="Chromosome 1"/>
</dbReference>
<organism evidence="1 2">
    <name type="scientific">Pisum sativum</name>
    <name type="common">Garden pea</name>
    <name type="synonym">Lathyrus oleraceus</name>
    <dbReference type="NCBI Taxonomy" id="3888"/>
    <lineage>
        <taxon>Eukaryota</taxon>
        <taxon>Viridiplantae</taxon>
        <taxon>Streptophyta</taxon>
        <taxon>Embryophyta</taxon>
        <taxon>Tracheophyta</taxon>
        <taxon>Spermatophyta</taxon>
        <taxon>Magnoliopsida</taxon>
        <taxon>eudicotyledons</taxon>
        <taxon>Gunneridae</taxon>
        <taxon>Pentapetalae</taxon>
        <taxon>rosids</taxon>
        <taxon>fabids</taxon>
        <taxon>Fabales</taxon>
        <taxon>Fabaceae</taxon>
        <taxon>Papilionoideae</taxon>
        <taxon>50 kb inversion clade</taxon>
        <taxon>NPAAA clade</taxon>
        <taxon>Hologalegina</taxon>
        <taxon>IRL clade</taxon>
        <taxon>Fabeae</taxon>
        <taxon>Lathyrus</taxon>
    </lineage>
</organism>
<evidence type="ECO:0000313" key="1">
    <source>
        <dbReference type="EMBL" id="KAI5445545.1"/>
    </source>
</evidence>
<comment type="caution">
    <text evidence="1">The sequence shown here is derived from an EMBL/GenBank/DDBJ whole genome shotgun (WGS) entry which is preliminary data.</text>
</comment>
<keyword evidence="2" id="KW-1185">Reference proteome</keyword>
<sequence length="154" mass="17120">MILGITIVDRNLTEFLVEGGSLCNILYSYMMELIGIQQEDLNPYSERDLLAFNDSTTLLQGVVDLAVIVGEGDRERKVMLNFVLIPCQSAFREAQAEREPMDPGVSDLDAHEDEVRSVLDGDFESVQLREDPARSVKLGTKLSLEVRATLIGCL</sequence>
<name>A0A9D5GY56_PEA</name>
<reference evidence="1 2" key="1">
    <citation type="journal article" date="2022" name="Nat. Genet.">
        <title>Improved pea reference genome and pan-genome highlight genomic features and evolutionary characteristics.</title>
        <authorList>
            <person name="Yang T."/>
            <person name="Liu R."/>
            <person name="Luo Y."/>
            <person name="Hu S."/>
            <person name="Wang D."/>
            <person name="Wang C."/>
            <person name="Pandey M.K."/>
            <person name="Ge S."/>
            <person name="Xu Q."/>
            <person name="Li N."/>
            <person name="Li G."/>
            <person name="Huang Y."/>
            <person name="Saxena R.K."/>
            <person name="Ji Y."/>
            <person name="Li M."/>
            <person name="Yan X."/>
            <person name="He Y."/>
            <person name="Liu Y."/>
            <person name="Wang X."/>
            <person name="Xiang C."/>
            <person name="Varshney R.K."/>
            <person name="Ding H."/>
            <person name="Gao S."/>
            <person name="Zong X."/>
        </authorList>
    </citation>
    <scope>NUCLEOTIDE SEQUENCE [LARGE SCALE GENOMIC DNA]</scope>
    <source>
        <strain evidence="1 2">cv. Zhongwan 6</strain>
    </source>
</reference>
<evidence type="ECO:0000313" key="2">
    <source>
        <dbReference type="Proteomes" id="UP001058974"/>
    </source>
</evidence>